<protein>
    <submittedName>
        <fullName evidence="2">Uncharacterized protein</fullName>
    </submittedName>
</protein>
<keyword evidence="1" id="KW-0812">Transmembrane</keyword>
<dbReference type="STRING" id="993692.IV57_GL000341"/>
<gene>
    <name evidence="2" type="ORF">IV57_GL000341</name>
</gene>
<keyword evidence="3" id="KW-1185">Reference proteome</keyword>
<keyword evidence="1" id="KW-0472">Membrane</keyword>
<reference evidence="2 3" key="1">
    <citation type="journal article" date="2015" name="Genome Announc.">
        <title>Expanding the biotechnology potential of lactobacilli through comparative genomics of 213 strains and associated genera.</title>
        <authorList>
            <person name="Sun Z."/>
            <person name="Harris H.M."/>
            <person name="McCann A."/>
            <person name="Guo C."/>
            <person name="Argimon S."/>
            <person name="Zhang W."/>
            <person name="Yang X."/>
            <person name="Jeffery I.B."/>
            <person name="Cooney J.C."/>
            <person name="Kagawa T.F."/>
            <person name="Liu W."/>
            <person name="Song Y."/>
            <person name="Salvetti E."/>
            <person name="Wrobel A."/>
            <person name="Rasinkangas P."/>
            <person name="Parkhill J."/>
            <person name="Rea M.C."/>
            <person name="O'Sullivan O."/>
            <person name="Ritari J."/>
            <person name="Douillard F.P."/>
            <person name="Paul Ross R."/>
            <person name="Yang R."/>
            <person name="Briner A.E."/>
            <person name="Felis G.E."/>
            <person name="de Vos W.M."/>
            <person name="Barrangou R."/>
            <person name="Klaenhammer T.R."/>
            <person name="Caufield P.W."/>
            <person name="Cui Y."/>
            <person name="Zhang H."/>
            <person name="O'Toole P.W."/>
        </authorList>
    </citation>
    <scope>NUCLEOTIDE SEQUENCE [LARGE SCALE GENOMIC DNA]</scope>
    <source>
        <strain evidence="2 3">DSM 24716</strain>
    </source>
</reference>
<evidence type="ECO:0000313" key="3">
    <source>
        <dbReference type="Proteomes" id="UP000051006"/>
    </source>
</evidence>
<dbReference type="EMBL" id="JQCF01000010">
    <property type="protein sequence ID" value="KRN99285.1"/>
    <property type="molecule type" value="Genomic_DNA"/>
</dbReference>
<evidence type="ECO:0000313" key="2">
    <source>
        <dbReference type="EMBL" id="KRN99285.1"/>
    </source>
</evidence>
<dbReference type="Proteomes" id="UP000051006">
    <property type="component" value="Unassembled WGS sequence"/>
</dbReference>
<sequence length="53" mass="6049">MNLLKFNRNIVWIGIILLIAGMLIAVISFSNLNFDVSKLVNNSGAWYAPIKWR</sequence>
<proteinExistence type="predicted"/>
<dbReference type="AlphaFoldDB" id="A0A0R2LHK0"/>
<name>A0A0R2LHK0_9LACO</name>
<accession>A0A0R2LHK0</accession>
<comment type="caution">
    <text evidence="2">The sequence shown here is derived from an EMBL/GenBank/DDBJ whole genome shotgun (WGS) entry which is preliminary data.</text>
</comment>
<organism evidence="2 3">
    <name type="scientific">Companilactobacillus kimchiensis</name>
    <dbReference type="NCBI Taxonomy" id="993692"/>
    <lineage>
        <taxon>Bacteria</taxon>
        <taxon>Bacillati</taxon>
        <taxon>Bacillota</taxon>
        <taxon>Bacilli</taxon>
        <taxon>Lactobacillales</taxon>
        <taxon>Lactobacillaceae</taxon>
        <taxon>Companilactobacillus</taxon>
    </lineage>
</organism>
<keyword evidence="1" id="KW-1133">Transmembrane helix</keyword>
<dbReference type="PATRIC" id="fig|993692.3.peg.346"/>
<feature type="transmembrane region" description="Helical" evidence="1">
    <location>
        <begin position="12"/>
        <end position="32"/>
    </location>
</feature>
<dbReference type="RefSeq" id="WP_157051925.1">
    <property type="nucleotide sequence ID" value="NZ_JQCF01000010.1"/>
</dbReference>
<evidence type="ECO:0000256" key="1">
    <source>
        <dbReference type="SAM" id="Phobius"/>
    </source>
</evidence>